<gene>
    <name evidence="2" type="ORF">ACFS6H_02640</name>
</gene>
<dbReference type="EMBL" id="JBHUOZ010000001">
    <property type="protein sequence ID" value="MFD2918590.1"/>
    <property type="molecule type" value="Genomic_DNA"/>
</dbReference>
<reference evidence="3" key="1">
    <citation type="journal article" date="2019" name="Int. J. Syst. Evol. Microbiol.">
        <title>The Global Catalogue of Microorganisms (GCM) 10K type strain sequencing project: providing services to taxonomists for standard genome sequencing and annotation.</title>
        <authorList>
            <consortium name="The Broad Institute Genomics Platform"/>
            <consortium name="The Broad Institute Genome Sequencing Center for Infectious Disease"/>
            <person name="Wu L."/>
            <person name="Ma J."/>
        </authorList>
    </citation>
    <scope>NUCLEOTIDE SEQUENCE [LARGE SCALE GENOMIC DNA]</scope>
    <source>
        <strain evidence="3">KCTC 23299</strain>
    </source>
</reference>
<comment type="caution">
    <text evidence="2">The sequence shown here is derived from an EMBL/GenBank/DDBJ whole genome shotgun (WGS) entry which is preliminary data.</text>
</comment>
<dbReference type="Proteomes" id="UP001597511">
    <property type="component" value="Unassembled WGS sequence"/>
</dbReference>
<name>A0ABW6A1L4_9BACT</name>
<protein>
    <recommendedName>
        <fullName evidence="1">GAPS4 PD-(D/E)XK nuclease domain-containing protein</fullName>
    </recommendedName>
</protein>
<keyword evidence="3" id="KW-1185">Reference proteome</keyword>
<accession>A0ABW6A1L4</accession>
<evidence type="ECO:0000313" key="2">
    <source>
        <dbReference type="EMBL" id="MFD2918590.1"/>
    </source>
</evidence>
<dbReference type="InterPro" id="IPR058873">
    <property type="entry name" value="PDDEXK_GAPS4"/>
</dbReference>
<evidence type="ECO:0000259" key="1">
    <source>
        <dbReference type="Pfam" id="PF26115"/>
    </source>
</evidence>
<sequence length="302" mass="34915">MGEFSKRIGEVGEEIVVDFLTLIGWHNPVRNFDIPSIDPEKHEKSTHGIDAYFHYKSPVISRTLENILISVKYSKDKYPNAPVEKFKSYYRDIGMAVESFKKSEIRTRNINSRSNIETTFDRGVIFWLNNVNDDSVDLLEKLSKLEAPKDYNHDGVFLVDNKKIEFFFSAIEYVKRKFPGKEVEFTYFSTGLNNDNETPKNGKIMPVQYLGSNILPMRVQDSADKNTLILVSREKFEEEELIKLIGLAKNITANYQSNTIIAFPDYNRVQHEQLVDNAKLIVEEASFTNTLSVENYNPNFRN</sequence>
<organism evidence="2 3">
    <name type="scientific">Terrimonas rubra</name>
    <dbReference type="NCBI Taxonomy" id="1035890"/>
    <lineage>
        <taxon>Bacteria</taxon>
        <taxon>Pseudomonadati</taxon>
        <taxon>Bacteroidota</taxon>
        <taxon>Chitinophagia</taxon>
        <taxon>Chitinophagales</taxon>
        <taxon>Chitinophagaceae</taxon>
        <taxon>Terrimonas</taxon>
    </lineage>
</organism>
<feature type="domain" description="GAPS4 PD-(D/E)XK nuclease" evidence="1">
    <location>
        <begin position="1"/>
        <end position="163"/>
    </location>
</feature>
<proteinExistence type="predicted"/>
<dbReference type="Pfam" id="PF26115">
    <property type="entry name" value="PDDEXK_GAPS4"/>
    <property type="match status" value="1"/>
</dbReference>
<evidence type="ECO:0000313" key="3">
    <source>
        <dbReference type="Proteomes" id="UP001597511"/>
    </source>
</evidence>
<dbReference type="RefSeq" id="WP_386094937.1">
    <property type="nucleotide sequence ID" value="NZ_JBHUOZ010000001.1"/>
</dbReference>